<evidence type="ECO:0000259" key="1">
    <source>
        <dbReference type="Pfam" id="PF00535"/>
    </source>
</evidence>
<evidence type="ECO:0000313" key="3">
    <source>
        <dbReference type="Proteomes" id="UP000199514"/>
    </source>
</evidence>
<sequence length="297" mass="33915">MMKVSVCMITYNHEQYIAQAIESIIGQQTDFDYELIIGEDCSKDGTRSICVDYQQKYPDKIKLVLHNPNVGMLPNFLSVLDKCEGEFVAMCEGDDYWTDVHKLQKQVDFFNKNPDYTVNFHSLQLMVNGEIQTPAFLPKNTFSIEDLIKSNFIGTASVMFRFQKPFSLPNWFVELPFGDWTLHIINANKGKVGYLPEHLGVYRIHAGGNWSNARASALKQELVKVKFYNHISHYLASKYDRVISVEKIKLWNNILNHSDIAIPTKEIITDITNCLQSFGKIDNATRATGSKSNRKTG</sequence>
<gene>
    <name evidence="2" type="ORF">SAMN05421780_101288</name>
</gene>
<keyword evidence="2" id="KW-0808">Transferase</keyword>
<dbReference type="Proteomes" id="UP000199514">
    <property type="component" value="Unassembled WGS sequence"/>
</dbReference>
<dbReference type="Pfam" id="PF00535">
    <property type="entry name" value="Glycos_transf_2"/>
    <property type="match status" value="1"/>
</dbReference>
<dbReference type="Gene3D" id="3.90.550.10">
    <property type="entry name" value="Spore Coat Polysaccharide Biosynthesis Protein SpsA, Chain A"/>
    <property type="match status" value="1"/>
</dbReference>
<dbReference type="EMBL" id="FOLE01000001">
    <property type="protein sequence ID" value="SFB75440.1"/>
    <property type="molecule type" value="Genomic_DNA"/>
</dbReference>
<dbReference type="OrthoDB" id="199095at2"/>
<organism evidence="2 3">
    <name type="scientific">Flexibacter flexilis DSM 6793</name>
    <dbReference type="NCBI Taxonomy" id="927664"/>
    <lineage>
        <taxon>Bacteria</taxon>
        <taxon>Pseudomonadati</taxon>
        <taxon>Bacteroidota</taxon>
        <taxon>Cytophagia</taxon>
        <taxon>Cytophagales</taxon>
        <taxon>Flexibacteraceae</taxon>
        <taxon>Flexibacter</taxon>
    </lineage>
</organism>
<dbReference type="AlphaFoldDB" id="A0A1I1DRW6"/>
<dbReference type="PANTHER" id="PTHR22916">
    <property type="entry name" value="GLYCOSYLTRANSFERASE"/>
    <property type="match status" value="1"/>
</dbReference>
<reference evidence="2 3" key="1">
    <citation type="submission" date="2016-10" db="EMBL/GenBank/DDBJ databases">
        <authorList>
            <person name="de Groot N.N."/>
        </authorList>
    </citation>
    <scope>NUCLEOTIDE SEQUENCE [LARGE SCALE GENOMIC DNA]</scope>
    <source>
        <strain evidence="2 3">DSM 6793</strain>
    </source>
</reference>
<dbReference type="InterPro" id="IPR001173">
    <property type="entry name" value="Glyco_trans_2-like"/>
</dbReference>
<evidence type="ECO:0000313" key="2">
    <source>
        <dbReference type="EMBL" id="SFB75440.1"/>
    </source>
</evidence>
<dbReference type="SUPFAM" id="SSF53448">
    <property type="entry name" value="Nucleotide-diphospho-sugar transferases"/>
    <property type="match status" value="1"/>
</dbReference>
<dbReference type="InterPro" id="IPR029044">
    <property type="entry name" value="Nucleotide-diphossugar_trans"/>
</dbReference>
<name>A0A1I1DRW6_9BACT</name>
<keyword evidence="3" id="KW-1185">Reference proteome</keyword>
<dbReference type="RefSeq" id="WP_091506111.1">
    <property type="nucleotide sequence ID" value="NZ_FOLE01000001.1"/>
</dbReference>
<dbReference type="STRING" id="927664.SAMN05421780_101288"/>
<proteinExistence type="predicted"/>
<protein>
    <submittedName>
        <fullName evidence="2">Glycosyl transferase family 2</fullName>
    </submittedName>
</protein>
<dbReference type="GO" id="GO:0016758">
    <property type="term" value="F:hexosyltransferase activity"/>
    <property type="evidence" value="ECO:0007669"/>
    <property type="project" value="UniProtKB-ARBA"/>
</dbReference>
<accession>A0A1I1DRW6</accession>
<feature type="domain" description="Glycosyltransferase 2-like" evidence="1">
    <location>
        <begin position="5"/>
        <end position="120"/>
    </location>
</feature>